<proteinExistence type="predicted"/>
<accession>A0A8J3VEU7</accession>
<keyword evidence="3" id="KW-1185">Reference proteome</keyword>
<feature type="domain" description="ChrB N-terminal" evidence="1">
    <location>
        <begin position="20"/>
        <end position="101"/>
    </location>
</feature>
<protein>
    <recommendedName>
        <fullName evidence="1">ChrB N-terminal domain-containing protein</fullName>
    </recommendedName>
</protein>
<evidence type="ECO:0000313" key="3">
    <source>
        <dbReference type="Proteomes" id="UP000612899"/>
    </source>
</evidence>
<gene>
    <name evidence="2" type="ORF">Rhe02_16930</name>
</gene>
<sequence length="150" mass="16932">MPTEWVLLSYRLPREPSTPRIATWRKLKRLGVAQINDGLVALPDDARTREQLEWLAGEIAEAGGVAATWLARPSVIQVGRDLVAELTQARIDEYAEVIEEARSAGDLDDSARRAVKRRLLDRLHRIGRRDYFPTPERKEAHELVAAIVST</sequence>
<evidence type="ECO:0000313" key="2">
    <source>
        <dbReference type="EMBL" id="GIH03626.1"/>
    </source>
</evidence>
<dbReference type="AlphaFoldDB" id="A0A8J3VEU7"/>
<dbReference type="InterPro" id="IPR046858">
    <property type="entry name" value="ChrB_N"/>
</dbReference>
<name>A0A8J3VEU7_9ACTN</name>
<dbReference type="Pfam" id="PF20229">
    <property type="entry name" value="ChrB_N"/>
    <property type="match status" value="1"/>
</dbReference>
<dbReference type="RefSeq" id="WP_203907524.1">
    <property type="nucleotide sequence ID" value="NZ_BONY01000008.1"/>
</dbReference>
<organism evidence="2 3">
    <name type="scientific">Rhizocola hellebori</name>
    <dbReference type="NCBI Taxonomy" id="1392758"/>
    <lineage>
        <taxon>Bacteria</taxon>
        <taxon>Bacillati</taxon>
        <taxon>Actinomycetota</taxon>
        <taxon>Actinomycetes</taxon>
        <taxon>Micromonosporales</taxon>
        <taxon>Micromonosporaceae</taxon>
        <taxon>Rhizocola</taxon>
    </lineage>
</organism>
<reference evidence="2" key="1">
    <citation type="submission" date="2021-01" db="EMBL/GenBank/DDBJ databases">
        <title>Whole genome shotgun sequence of Rhizocola hellebori NBRC 109834.</title>
        <authorList>
            <person name="Komaki H."/>
            <person name="Tamura T."/>
        </authorList>
    </citation>
    <scope>NUCLEOTIDE SEQUENCE</scope>
    <source>
        <strain evidence="2">NBRC 109834</strain>
    </source>
</reference>
<evidence type="ECO:0000259" key="1">
    <source>
        <dbReference type="Pfam" id="PF20229"/>
    </source>
</evidence>
<dbReference type="EMBL" id="BONY01000008">
    <property type="protein sequence ID" value="GIH03626.1"/>
    <property type="molecule type" value="Genomic_DNA"/>
</dbReference>
<comment type="caution">
    <text evidence="2">The sequence shown here is derived from an EMBL/GenBank/DDBJ whole genome shotgun (WGS) entry which is preliminary data.</text>
</comment>
<dbReference type="Proteomes" id="UP000612899">
    <property type="component" value="Unassembled WGS sequence"/>
</dbReference>